<dbReference type="EMBL" id="JANPWB010000011">
    <property type="protein sequence ID" value="KAJ1131603.1"/>
    <property type="molecule type" value="Genomic_DNA"/>
</dbReference>
<reference evidence="1" key="1">
    <citation type="journal article" date="2022" name="bioRxiv">
        <title>Sequencing and chromosome-scale assembly of the giantPleurodeles waltlgenome.</title>
        <authorList>
            <person name="Brown T."/>
            <person name="Elewa A."/>
            <person name="Iarovenko S."/>
            <person name="Subramanian E."/>
            <person name="Araus A.J."/>
            <person name="Petzold A."/>
            <person name="Susuki M."/>
            <person name="Suzuki K.-i.T."/>
            <person name="Hayashi T."/>
            <person name="Toyoda A."/>
            <person name="Oliveira C."/>
            <person name="Osipova E."/>
            <person name="Leigh N.D."/>
            <person name="Simon A."/>
            <person name="Yun M.H."/>
        </authorList>
    </citation>
    <scope>NUCLEOTIDE SEQUENCE</scope>
    <source>
        <strain evidence="1">20211129_DDA</strain>
        <tissue evidence="1">Liver</tissue>
    </source>
</reference>
<name>A0AAV7PTQ5_PLEWA</name>
<accession>A0AAV7PTQ5</accession>
<keyword evidence="2" id="KW-1185">Reference proteome</keyword>
<comment type="caution">
    <text evidence="1">The sequence shown here is derived from an EMBL/GenBank/DDBJ whole genome shotgun (WGS) entry which is preliminary data.</text>
</comment>
<proteinExistence type="predicted"/>
<gene>
    <name evidence="1" type="ORF">NDU88_009938</name>
</gene>
<protein>
    <submittedName>
        <fullName evidence="1">Uncharacterized protein</fullName>
    </submittedName>
</protein>
<evidence type="ECO:0000313" key="2">
    <source>
        <dbReference type="Proteomes" id="UP001066276"/>
    </source>
</evidence>
<sequence>MGPSCALRHPLRPGGRAAGFLDFFSAVCCHRAPSFWARDGLPPRCFVLSGTSPPFCGGPRPYGGPYYGRIVRVRAGSPELRGSASYNASRPATPPGIHYVVVILCC</sequence>
<dbReference type="AlphaFoldDB" id="A0AAV7PTQ5"/>
<dbReference type="Proteomes" id="UP001066276">
    <property type="component" value="Chromosome 7"/>
</dbReference>
<organism evidence="1 2">
    <name type="scientific">Pleurodeles waltl</name>
    <name type="common">Iberian ribbed newt</name>
    <dbReference type="NCBI Taxonomy" id="8319"/>
    <lineage>
        <taxon>Eukaryota</taxon>
        <taxon>Metazoa</taxon>
        <taxon>Chordata</taxon>
        <taxon>Craniata</taxon>
        <taxon>Vertebrata</taxon>
        <taxon>Euteleostomi</taxon>
        <taxon>Amphibia</taxon>
        <taxon>Batrachia</taxon>
        <taxon>Caudata</taxon>
        <taxon>Salamandroidea</taxon>
        <taxon>Salamandridae</taxon>
        <taxon>Pleurodelinae</taxon>
        <taxon>Pleurodeles</taxon>
    </lineage>
</organism>
<evidence type="ECO:0000313" key="1">
    <source>
        <dbReference type="EMBL" id="KAJ1131603.1"/>
    </source>
</evidence>